<proteinExistence type="predicted"/>
<reference evidence="5 6" key="1">
    <citation type="journal article" date="2007" name="Nature">
        <title>Evolution of genes and genomes on the Drosophila phylogeny.</title>
        <authorList>
            <consortium name="Drosophila 12 Genomes Consortium"/>
            <person name="Clark A.G."/>
            <person name="Eisen M.B."/>
            <person name="Smith D.R."/>
            <person name="Bergman C.M."/>
            <person name="Oliver B."/>
            <person name="Markow T.A."/>
            <person name="Kaufman T.C."/>
            <person name="Kellis M."/>
            <person name="Gelbart W."/>
            <person name="Iyer V.N."/>
            <person name="Pollard D.A."/>
            <person name="Sackton T.B."/>
            <person name="Larracuente A.M."/>
            <person name="Singh N.D."/>
            <person name="Abad J.P."/>
            <person name="Abt D.N."/>
            <person name="Adryan B."/>
            <person name="Aguade M."/>
            <person name="Akashi H."/>
            <person name="Anderson W.W."/>
            <person name="Aquadro C.F."/>
            <person name="Ardell D.H."/>
            <person name="Arguello R."/>
            <person name="Artieri C.G."/>
            <person name="Barbash D.A."/>
            <person name="Barker D."/>
            <person name="Barsanti P."/>
            <person name="Batterham P."/>
            <person name="Batzoglou S."/>
            <person name="Begun D."/>
            <person name="Bhutkar A."/>
            <person name="Blanco E."/>
            <person name="Bosak S.A."/>
            <person name="Bradley R.K."/>
            <person name="Brand A.D."/>
            <person name="Brent M.R."/>
            <person name="Brooks A.N."/>
            <person name="Brown R.H."/>
            <person name="Butlin R.K."/>
            <person name="Caggese C."/>
            <person name="Calvi B.R."/>
            <person name="Bernardo de Carvalho A."/>
            <person name="Caspi A."/>
            <person name="Castrezana S."/>
            <person name="Celniker S.E."/>
            <person name="Chang J.L."/>
            <person name="Chapple C."/>
            <person name="Chatterji S."/>
            <person name="Chinwalla A."/>
            <person name="Civetta A."/>
            <person name="Clifton S.W."/>
            <person name="Comeron J.M."/>
            <person name="Costello J.C."/>
            <person name="Coyne J.A."/>
            <person name="Daub J."/>
            <person name="David R.G."/>
            <person name="Delcher A.L."/>
            <person name="Delehaunty K."/>
            <person name="Do C.B."/>
            <person name="Ebling H."/>
            <person name="Edwards K."/>
            <person name="Eickbush T."/>
            <person name="Evans J.D."/>
            <person name="Filipski A."/>
            <person name="Findeiss S."/>
            <person name="Freyhult E."/>
            <person name="Fulton L."/>
            <person name="Fulton R."/>
            <person name="Garcia A.C."/>
            <person name="Gardiner A."/>
            <person name="Garfield D.A."/>
            <person name="Garvin B.E."/>
            <person name="Gibson G."/>
            <person name="Gilbert D."/>
            <person name="Gnerre S."/>
            <person name="Godfrey J."/>
            <person name="Good R."/>
            <person name="Gotea V."/>
            <person name="Gravely B."/>
            <person name="Greenberg A.J."/>
            <person name="Griffiths-Jones S."/>
            <person name="Gross S."/>
            <person name="Guigo R."/>
            <person name="Gustafson E.A."/>
            <person name="Haerty W."/>
            <person name="Hahn M.W."/>
            <person name="Halligan D.L."/>
            <person name="Halpern A.L."/>
            <person name="Halter G.M."/>
            <person name="Han M.V."/>
            <person name="Heger A."/>
            <person name="Hillier L."/>
            <person name="Hinrichs A.S."/>
            <person name="Holmes I."/>
            <person name="Hoskins R.A."/>
            <person name="Hubisz M.J."/>
            <person name="Hultmark D."/>
            <person name="Huntley M.A."/>
            <person name="Jaffe D.B."/>
            <person name="Jagadeeshan S."/>
            <person name="Jeck W.R."/>
            <person name="Johnson J."/>
            <person name="Jones C.D."/>
            <person name="Jordan W.C."/>
            <person name="Karpen G.H."/>
            <person name="Kataoka E."/>
            <person name="Keightley P.D."/>
            <person name="Kheradpour P."/>
            <person name="Kirkness E.F."/>
            <person name="Koerich L.B."/>
            <person name="Kristiansen K."/>
            <person name="Kudrna D."/>
            <person name="Kulathinal R.J."/>
            <person name="Kumar S."/>
            <person name="Kwok R."/>
            <person name="Lander E."/>
            <person name="Langley C.H."/>
            <person name="Lapoint R."/>
            <person name="Lazzaro B.P."/>
            <person name="Lee S.J."/>
            <person name="Levesque L."/>
            <person name="Li R."/>
            <person name="Lin C.F."/>
            <person name="Lin M.F."/>
            <person name="Lindblad-Toh K."/>
            <person name="Llopart A."/>
            <person name="Long M."/>
            <person name="Low L."/>
            <person name="Lozovsky E."/>
            <person name="Lu J."/>
            <person name="Luo M."/>
            <person name="Machado C.A."/>
            <person name="Makalowski W."/>
            <person name="Marzo M."/>
            <person name="Matsuda M."/>
            <person name="Matzkin L."/>
            <person name="McAllister B."/>
            <person name="McBride C.S."/>
            <person name="McKernan B."/>
            <person name="McKernan K."/>
            <person name="Mendez-Lago M."/>
            <person name="Minx P."/>
            <person name="Mollenhauer M.U."/>
            <person name="Montooth K."/>
            <person name="Mount S.M."/>
            <person name="Mu X."/>
            <person name="Myers E."/>
            <person name="Negre B."/>
            <person name="Newfeld S."/>
            <person name="Nielsen R."/>
            <person name="Noor M.A."/>
            <person name="O'Grady P."/>
            <person name="Pachter L."/>
            <person name="Papaceit M."/>
            <person name="Parisi M.J."/>
            <person name="Parisi M."/>
            <person name="Parts L."/>
            <person name="Pedersen J.S."/>
            <person name="Pesole G."/>
            <person name="Phillippy A.M."/>
            <person name="Ponting C.P."/>
            <person name="Pop M."/>
            <person name="Porcelli D."/>
            <person name="Powell J.R."/>
            <person name="Prohaska S."/>
            <person name="Pruitt K."/>
            <person name="Puig M."/>
            <person name="Quesneville H."/>
            <person name="Ram K.R."/>
            <person name="Rand D."/>
            <person name="Rasmussen M.D."/>
            <person name="Reed L.K."/>
            <person name="Reenan R."/>
            <person name="Reily A."/>
            <person name="Remington K.A."/>
            <person name="Rieger T.T."/>
            <person name="Ritchie M.G."/>
            <person name="Robin C."/>
            <person name="Rogers Y.H."/>
            <person name="Rohde C."/>
            <person name="Rozas J."/>
            <person name="Rubenfield M.J."/>
            <person name="Ruiz A."/>
            <person name="Russo S."/>
            <person name="Salzberg S.L."/>
            <person name="Sanchez-Gracia A."/>
            <person name="Saranga D.J."/>
            <person name="Sato H."/>
            <person name="Schaeffer S.W."/>
            <person name="Schatz M.C."/>
            <person name="Schlenke T."/>
            <person name="Schwartz R."/>
            <person name="Segarra C."/>
            <person name="Singh R.S."/>
            <person name="Sirot L."/>
            <person name="Sirota M."/>
            <person name="Sisneros N.B."/>
            <person name="Smith C.D."/>
            <person name="Smith T.F."/>
            <person name="Spieth J."/>
            <person name="Stage D.E."/>
            <person name="Stark A."/>
            <person name="Stephan W."/>
            <person name="Strausberg R.L."/>
            <person name="Strempel S."/>
            <person name="Sturgill D."/>
            <person name="Sutton G."/>
            <person name="Sutton G.G."/>
            <person name="Tao W."/>
            <person name="Teichmann S."/>
            <person name="Tobari Y.N."/>
            <person name="Tomimura Y."/>
            <person name="Tsolas J.M."/>
            <person name="Valente V.L."/>
            <person name="Venter E."/>
            <person name="Venter J.C."/>
            <person name="Vicario S."/>
            <person name="Vieira F.G."/>
            <person name="Vilella A.J."/>
            <person name="Villasante A."/>
            <person name="Walenz B."/>
            <person name="Wang J."/>
            <person name="Wasserman M."/>
            <person name="Watts T."/>
            <person name="Wilson D."/>
            <person name="Wilson R.K."/>
            <person name="Wing R.A."/>
            <person name="Wolfner M.F."/>
            <person name="Wong A."/>
            <person name="Wong G.K."/>
            <person name="Wu C.I."/>
            <person name="Wu G."/>
            <person name="Yamamoto D."/>
            <person name="Yang H.P."/>
            <person name="Yang S.P."/>
            <person name="Yorke J.A."/>
            <person name="Yoshida K."/>
            <person name="Zdobnov E."/>
            <person name="Zhang P."/>
            <person name="Zhang Y."/>
            <person name="Zimin A.V."/>
            <person name="Baldwin J."/>
            <person name="Abdouelleil A."/>
            <person name="Abdulkadir J."/>
            <person name="Abebe A."/>
            <person name="Abera B."/>
            <person name="Abreu J."/>
            <person name="Acer S.C."/>
            <person name="Aftuck L."/>
            <person name="Alexander A."/>
            <person name="An P."/>
            <person name="Anderson E."/>
            <person name="Anderson S."/>
            <person name="Arachi H."/>
            <person name="Azer M."/>
            <person name="Bachantsang P."/>
            <person name="Barry A."/>
            <person name="Bayul T."/>
            <person name="Berlin A."/>
            <person name="Bessette D."/>
            <person name="Bloom T."/>
            <person name="Blye J."/>
            <person name="Boguslavskiy L."/>
            <person name="Bonnet C."/>
            <person name="Boukhgalter B."/>
            <person name="Bourzgui I."/>
            <person name="Brown A."/>
            <person name="Cahill P."/>
            <person name="Channer S."/>
            <person name="Cheshatsang Y."/>
            <person name="Chuda L."/>
            <person name="Citroen M."/>
            <person name="Collymore A."/>
            <person name="Cooke P."/>
            <person name="Costello M."/>
            <person name="D'Aco K."/>
            <person name="Daza R."/>
            <person name="De Haan G."/>
            <person name="DeGray S."/>
            <person name="DeMaso C."/>
            <person name="Dhargay N."/>
            <person name="Dooley K."/>
            <person name="Dooley E."/>
            <person name="Doricent M."/>
            <person name="Dorje P."/>
            <person name="Dorjee K."/>
            <person name="Dupes A."/>
            <person name="Elong R."/>
            <person name="Falk J."/>
            <person name="Farina A."/>
            <person name="Faro S."/>
            <person name="Ferguson D."/>
            <person name="Fisher S."/>
            <person name="Foley C.D."/>
            <person name="Franke A."/>
            <person name="Friedrich D."/>
            <person name="Gadbois L."/>
            <person name="Gearin G."/>
            <person name="Gearin C.R."/>
            <person name="Giannoukos G."/>
            <person name="Goode T."/>
            <person name="Graham J."/>
            <person name="Grandbois E."/>
            <person name="Grewal S."/>
            <person name="Gyaltsen K."/>
            <person name="Hafez N."/>
            <person name="Hagos B."/>
            <person name="Hall J."/>
            <person name="Henson C."/>
            <person name="Hollinger A."/>
            <person name="Honan T."/>
            <person name="Huard M.D."/>
            <person name="Hughes L."/>
            <person name="Hurhula B."/>
            <person name="Husby M.E."/>
            <person name="Kamat A."/>
            <person name="Kanga B."/>
            <person name="Kashin S."/>
            <person name="Khazanovich D."/>
            <person name="Kisner P."/>
            <person name="Lance K."/>
            <person name="Lara M."/>
            <person name="Lee W."/>
            <person name="Lennon N."/>
            <person name="Letendre F."/>
            <person name="LeVine R."/>
            <person name="Lipovsky A."/>
            <person name="Liu X."/>
            <person name="Liu J."/>
            <person name="Liu S."/>
            <person name="Lokyitsang T."/>
            <person name="Lokyitsang Y."/>
            <person name="Lubonja R."/>
            <person name="Lui A."/>
            <person name="MacDonald P."/>
            <person name="Magnisalis V."/>
            <person name="Maru K."/>
            <person name="Matthews C."/>
            <person name="McCusker W."/>
            <person name="McDonough S."/>
            <person name="Mehta T."/>
            <person name="Meldrim J."/>
            <person name="Meneus L."/>
            <person name="Mihai O."/>
            <person name="Mihalev A."/>
            <person name="Mihova T."/>
            <person name="Mittelman R."/>
            <person name="Mlenga V."/>
            <person name="Montmayeur A."/>
            <person name="Mulrain L."/>
            <person name="Navidi A."/>
            <person name="Naylor J."/>
            <person name="Negash T."/>
            <person name="Nguyen T."/>
            <person name="Nguyen N."/>
            <person name="Nicol R."/>
            <person name="Norbu C."/>
            <person name="Norbu N."/>
            <person name="Novod N."/>
            <person name="O'Neill B."/>
            <person name="Osman S."/>
            <person name="Markiewicz E."/>
            <person name="Oyono O.L."/>
            <person name="Patti C."/>
            <person name="Phunkhang P."/>
            <person name="Pierre F."/>
            <person name="Priest M."/>
            <person name="Raghuraman S."/>
            <person name="Rege F."/>
            <person name="Reyes R."/>
            <person name="Rise C."/>
            <person name="Rogov P."/>
            <person name="Ross K."/>
            <person name="Ryan E."/>
            <person name="Settipalli S."/>
            <person name="Shea T."/>
            <person name="Sherpa N."/>
            <person name="Shi L."/>
            <person name="Shih D."/>
            <person name="Sparrow T."/>
            <person name="Spaulding J."/>
            <person name="Stalker J."/>
            <person name="Stange-Thomann N."/>
            <person name="Stavropoulos S."/>
            <person name="Stone C."/>
            <person name="Strader C."/>
            <person name="Tesfaye S."/>
            <person name="Thomson T."/>
            <person name="Thoulutsang Y."/>
            <person name="Thoulutsang D."/>
            <person name="Topham K."/>
            <person name="Topping I."/>
            <person name="Tsamla T."/>
            <person name="Vassiliev H."/>
            <person name="Vo A."/>
            <person name="Wangchuk T."/>
            <person name="Wangdi T."/>
            <person name="Weiand M."/>
            <person name="Wilkinson J."/>
            <person name="Wilson A."/>
            <person name="Yadav S."/>
            <person name="Young G."/>
            <person name="Yu Q."/>
            <person name="Zembek L."/>
            <person name="Zhong D."/>
            <person name="Zimmer A."/>
            <person name="Zwirko Z."/>
            <person name="Jaffe D.B."/>
            <person name="Alvarez P."/>
            <person name="Brockman W."/>
            <person name="Butler J."/>
            <person name="Chin C."/>
            <person name="Gnerre S."/>
            <person name="Grabherr M."/>
            <person name="Kleber M."/>
            <person name="Mauceli E."/>
            <person name="MacCallum I."/>
        </authorList>
    </citation>
    <scope>NUCLEOTIDE SEQUENCE [LARGE SCALE GENOMIC DNA]</scope>
    <source>
        <strain evidence="6">Tucson 14030-0811.24</strain>
    </source>
</reference>
<dbReference type="Pfam" id="PF00188">
    <property type="entry name" value="CAP"/>
    <property type="match status" value="1"/>
</dbReference>
<evidence type="ECO:0000256" key="2">
    <source>
        <dbReference type="ARBA" id="ARBA00022525"/>
    </source>
</evidence>
<comment type="subcellular location">
    <subcellularLocation>
        <location evidence="1">Secreted</location>
    </subcellularLocation>
</comment>
<dbReference type="SUPFAM" id="SSF55797">
    <property type="entry name" value="PR-1-like"/>
    <property type="match status" value="1"/>
</dbReference>
<gene>
    <name evidence="5" type="primary">Dwil\GK18435</name>
    <name evidence="5" type="ORF">Dwil_GK18435</name>
</gene>
<protein>
    <recommendedName>
        <fullName evidence="4">SCP domain-containing protein</fullName>
    </recommendedName>
</protein>
<dbReference type="eggNOG" id="KOG3017">
    <property type="taxonomic scope" value="Eukaryota"/>
</dbReference>
<evidence type="ECO:0000256" key="3">
    <source>
        <dbReference type="SAM" id="SignalP"/>
    </source>
</evidence>
<evidence type="ECO:0000313" key="6">
    <source>
        <dbReference type="Proteomes" id="UP000007798"/>
    </source>
</evidence>
<dbReference type="SMART" id="SM00198">
    <property type="entry name" value="SCP"/>
    <property type="match status" value="1"/>
</dbReference>
<name>B4NPP8_DROWI</name>
<dbReference type="InterPro" id="IPR035940">
    <property type="entry name" value="CAP_sf"/>
</dbReference>
<evidence type="ECO:0000256" key="1">
    <source>
        <dbReference type="ARBA" id="ARBA00004613"/>
    </source>
</evidence>
<keyword evidence="2" id="KW-0964">Secreted</keyword>
<organism evidence="5 6">
    <name type="scientific">Drosophila willistoni</name>
    <name type="common">Fruit fly</name>
    <dbReference type="NCBI Taxonomy" id="7260"/>
    <lineage>
        <taxon>Eukaryota</taxon>
        <taxon>Metazoa</taxon>
        <taxon>Ecdysozoa</taxon>
        <taxon>Arthropoda</taxon>
        <taxon>Hexapoda</taxon>
        <taxon>Insecta</taxon>
        <taxon>Pterygota</taxon>
        <taxon>Neoptera</taxon>
        <taxon>Endopterygota</taxon>
        <taxon>Diptera</taxon>
        <taxon>Brachycera</taxon>
        <taxon>Muscomorpha</taxon>
        <taxon>Ephydroidea</taxon>
        <taxon>Drosophilidae</taxon>
        <taxon>Drosophila</taxon>
        <taxon>Sophophora</taxon>
    </lineage>
</organism>
<evidence type="ECO:0000313" key="5">
    <source>
        <dbReference type="EMBL" id="EDW86488.2"/>
    </source>
</evidence>
<dbReference type="InParanoid" id="B4NPP8"/>
<keyword evidence="6" id="KW-1185">Reference proteome</keyword>
<feature type="signal peptide" evidence="3">
    <location>
        <begin position="1"/>
        <end position="23"/>
    </location>
</feature>
<dbReference type="STRING" id="7260.B4NPP8"/>
<dbReference type="CDD" id="cd05380">
    <property type="entry name" value="CAP_euk"/>
    <property type="match status" value="1"/>
</dbReference>
<dbReference type="EMBL" id="CH964291">
    <property type="protein sequence ID" value="EDW86488.2"/>
    <property type="molecule type" value="Genomic_DNA"/>
</dbReference>
<sequence>MFQFGYSLVVCCSLSLLLALVEATNYCSPSLCSGSTNIGCNNNGAWSSNCPTSPTPVAVTFNQARRKQILKAHNVRRNKIAGGKLAGYKPAKRMATMRWNAELAKLALLNVKQCEMKHDACHNTDTFKASGQNLAIYGYSGARSSKTTAQLVTASIQMWWNEYKDANMSIIKEYPSNWSGPFVANCKIIITSKLESSIVMSQLHIKFIGLGSGNTMQSFEPNKELSFHISEPITILSPSSIKVYAAVKSFMNNSPPTTF</sequence>
<dbReference type="OrthoDB" id="414826at2759"/>
<accession>B4NPP8</accession>
<dbReference type="AlphaFoldDB" id="B4NPP8"/>
<dbReference type="GO" id="GO:0005576">
    <property type="term" value="C:extracellular region"/>
    <property type="evidence" value="ECO:0007669"/>
    <property type="project" value="UniProtKB-SubCell"/>
</dbReference>
<dbReference type="Gene3D" id="3.40.33.10">
    <property type="entry name" value="CAP"/>
    <property type="match status" value="1"/>
</dbReference>
<dbReference type="Proteomes" id="UP000007798">
    <property type="component" value="Unassembled WGS sequence"/>
</dbReference>
<dbReference type="InterPro" id="IPR014044">
    <property type="entry name" value="CAP_dom"/>
</dbReference>
<evidence type="ECO:0000259" key="4">
    <source>
        <dbReference type="SMART" id="SM00198"/>
    </source>
</evidence>
<dbReference type="HOGENOM" id="CLU_035730_7_0_1"/>
<feature type="chain" id="PRO_5006458537" description="SCP domain-containing protein" evidence="3">
    <location>
        <begin position="24"/>
        <end position="259"/>
    </location>
</feature>
<keyword evidence="3" id="KW-0732">Signal</keyword>
<feature type="domain" description="SCP" evidence="4">
    <location>
        <begin position="64"/>
        <end position="192"/>
    </location>
</feature>